<evidence type="ECO:0000313" key="1">
    <source>
        <dbReference type="EMBL" id="KAI0065682.1"/>
    </source>
</evidence>
<organism evidence="1 2">
    <name type="scientific">Artomyces pyxidatus</name>
    <dbReference type="NCBI Taxonomy" id="48021"/>
    <lineage>
        <taxon>Eukaryota</taxon>
        <taxon>Fungi</taxon>
        <taxon>Dikarya</taxon>
        <taxon>Basidiomycota</taxon>
        <taxon>Agaricomycotina</taxon>
        <taxon>Agaricomycetes</taxon>
        <taxon>Russulales</taxon>
        <taxon>Auriscalpiaceae</taxon>
        <taxon>Artomyces</taxon>
    </lineage>
</organism>
<sequence length="324" mass="35608">MSLTFAGAEMVSLCLESMFYGLYLLLFGECIAVLLQKRRTQPEKQVRLLVVSCSLFFLITWHEVVDAVRLIISFQQNQTTEGADLYLSQTTQPISLIPTSVYLLETIVSDVFMLYRCFVVWNSQWSIVILPSLVFVADCGTGIAAVYTLSLNNTNAVFGLMQEKITNSFFSCTLALNAMCTGLIAFRIWWTQYQGREFKISSNLTRVRAIVVESGAIYLATLTMLVAAYSTKAVFFKIMADVVSPIIGIVFSLIIVRVGRGISSDTVQRCAISTLSFDVRGDGEVCRVVDAGGMSSSAAQSVQELQKQGGAVAHFDMERGASAC</sequence>
<proteinExistence type="predicted"/>
<gene>
    <name evidence="1" type="ORF">BV25DRAFT_1582929</name>
</gene>
<keyword evidence="2" id="KW-1185">Reference proteome</keyword>
<reference evidence="1" key="2">
    <citation type="journal article" date="2022" name="New Phytol.">
        <title>Evolutionary transition to the ectomycorrhizal habit in the genomes of a hyperdiverse lineage of mushroom-forming fungi.</title>
        <authorList>
            <person name="Looney B."/>
            <person name="Miyauchi S."/>
            <person name="Morin E."/>
            <person name="Drula E."/>
            <person name="Courty P.E."/>
            <person name="Kohler A."/>
            <person name="Kuo A."/>
            <person name="LaButti K."/>
            <person name="Pangilinan J."/>
            <person name="Lipzen A."/>
            <person name="Riley R."/>
            <person name="Andreopoulos W."/>
            <person name="He G."/>
            <person name="Johnson J."/>
            <person name="Nolan M."/>
            <person name="Tritt A."/>
            <person name="Barry K.W."/>
            <person name="Grigoriev I.V."/>
            <person name="Nagy L.G."/>
            <person name="Hibbett D."/>
            <person name="Henrissat B."/>
            <person name="Matheny P.B."/>
            <person name="Labbe J."/>
            <person name="Martin F.M."/>
        </authorList>
    </citation>
    <scope>NUCLEOTIDE SEQUENCE</scope>
    <source>
        <strain evidence="1">HHB10654</strain>
    </source>
</reference>
<accession>A0ACB8TB94</accession>
<reference evidence="1" key="1">
    <citation type="submission" date="2021-03" db="EMBL/GenBank/DDBJ databases">
        <authorList>
            <consortium name="DOE Joint Genome Institute"/>
            <person name="Ahrendt S."/>
            <person name="Looney B.P."/>
            <person name="Miyauchi S."/>
            <person name="Morin E."/>
            <person name="Drula E."/>
            <person name="Courty P.E."/>
            <person name="Chicoki N."/>
            <person name="Fauchery L."/>
            <person name="Kohler A."/>
            <person name="Kuo A."/>
            <person name="Labutti K."/>
            <person name="Pangilinan J."/>
            <person name="Lipzen A."/>
            <person name="Riley R."/>
            <person name="Andreopoulos W."/>
            <person name="He G."/>
            <person name="Johnson J."/>
            <person name="Barry K.W."/>
            <person name="Grigoriev I.V."/>
            <person name="Nagy L."/>
            <person name="Hibbett D."/>
            <person name="Henrissat B."/>
            <person name="Matheny P.B."/>
            <person name="Labbe J."/>
            <person name="Martin F."/>
        </authorList>
    </citation>
    <scope>NUCLEOTIDE SEQUENCE</scope>
    <source>
        <strain evidence="1">HHB10654</strain>
    </source>
</reference>
<protein>
    <submittedName>
        <fullName evidence="1">Uncharacterized protein</fullName>
    </submittedName>
</protein>
<evidence type="ECO:0000313" key="2">
    <source>
        <dbReference type="Proteomes" id="UP000814140"/>
    </source>
</evidence>
<comment type="caution">
    <text evidence="1">The sequence shown here is derived from an EMBL/GenBank/DDBJ whole genome shotgun (WGS) entry which is preliminary data.</text>
</comment>
<name>A0ACB8TB94_9AGAM</name>
<dbReference type="EMBL" id="MU277194">
    <property type="protein sequence ID" value="KAI0065682.1"/>
    <property type="molecule type" value="Genomic_DNA"/>
</dbReference>
<dbReference type="Proteomes" id="UP000814140">
    <property type="component" value="Unassembled WGS sequence"/>
</dbReference>